<keyword evidence="8" id="KW-1185">Reference proteome</keyword>
<gene>
    <name evidence="7" type="ORF">NCCP602_07240</name>
</gene>
<dbReference type="PANTHER" id="PTHR30532">
    <property type="entry name" value="IRON III DICITRATE-BINDING PERIPLASMIC PROTEIN"/>
    <property type="match status" value="1"/>
</dbReference>
<dbReference type="InterPro" id="IPR002491">
    <property type="entry name" value="ABC_transptr_periplasmic_BD"/>
</dbReference>
<evidence type="ECO:0000256" key="4">
    <source>
        <dbReference type="ARBA" id="ARBA00022729"/>
    </source>
</evidence>
<feature type="signal peptide" evidence="5">
    <location>
        <begin position="1"/>
        <end position="26"/>
    </location>
</feature>
<accession>A0ABN0SK21</accession>
<comment type="similarity">
    <text evidence="2">Belongs to the bacterial solute-binding protein 8 family.</text>
</comment>
<keyword evidence="4 5" id="KW-0732">Signal</keyword>
<protein>
    <recommendedName>
        <fullName evidence="6">Fe/B12 periplasmic-binding domain-containing protein</fullName>
    </recommendedName>
</protein>
<dbReference type="PROSITE" id="PS50983">
    <property type="entry name" value="FE_B12_PBP"/>
    <property type="match status" value="1"/>
</dbReference>
<evidence type="ECO:0000256" key="1">
    <source>
        <dbReference type="ARBA" id="ARBA00004196"/>
    </source>
</evidence>
<keyword evidence="3" id="KW-0813">Transport</keyword>
<dbReference type="PROSITE" id="PS51257">
    <property type="entry name" value="PROKAR_LIPOPROTEIN"/>
    <property type="match status" value="1"/>
</dbReference>
<dbReference type="SUPFAM" id="SSF53807">
    <property type="entry name" value="Helical backbone' metal receptor"/>
    <property type="match status" value="1"/>
</dbReference>
<feature type="domain" description="Fe/B12 periplasmic-binding" evidence="6">
    <location>
        <begin position="52"/>
        <end position="315"/>
    </location>
</feature>
<organism evidence="7 8">
    <name type="scientific">Brevibacterium metallidurans</name>
    <dbReference type="NCBI Taxonomy" id="1482676"/>
    <lineage>
        <taxon>Bacteria</taxon>
        <taxon>Bacillati</taxon>
        <taxon>Actinomycetota</taxon>
        <taxon>Actinomycetes</taxon>
        <taxon>Micrococcales</taxon>
        <taxon>Brevibacteriaceae</taxon>
        <taxon>Brevibacterium</taxon>
    </lineage>
</organism>
<comment type="caution">
    <text evidence="7">The sequence shown here is derived from an EMBL/GenBank/DDBJ whole genome shotgun (WGS) entry which is preliminary data.</text>
</comment>
<dbReference type="Proteomes" id="UP001498238">
    <property type="component" value="Unassembled WGS sequence"/>
</dbReference>
<dbReference type="InterPro" id="IPR051313">
    <property type="entry name" value="Bact_iron-sidero_bind"/>
</dbReference>
<evidence type="ECO:0000313" key="7">
    <source>
        <dbReference type="EMBL" id="GAA0034763.1"/>
    </source>
</evidence>
<dbReference type="PANTHER" id="PTHR30532:SF1">
    <property type="entry name" value="IRON(3+)-HYDROXAMATE-BINDING PROTEIN FHUD"/>
    <property type="match status" value="1"/>
</dbReference>
<comment type="subcellular location">
    <subcellularLocation>
        <location evidence="1">Cell envelope</location>
    </subcellularLocation>
</comment>
<dbReference type="Pfam" id="PF01497">
    <property type="entry name" value="Peripla_BP_2"/>
    <property type="match status" value="1"/>
</dbReference>
<evidence type="ECO:0000256" key="3">
    <source>
        <dbReference type="ARBA" id="ARBA00022448"/>
    </source>
</evidence>
<evidence type="ECO:0000256" key="5">
    <source>
        <dbReference type="SAM" id="SignalP"/>
    </source>
</evidence>
<dbReference type="EMBL" id="BAAAAF010000002">
    <property type="protein sequence ID" value="GAA0034763.1"/>
    <property type="molecule type" value="Genomic_DNA"/>
</dbReference>
<reference evidence="7 8" key="1">
    <citation type="submission" date="2024-01" db="EMBL/GenBank/DDBJ databases">
        <title>Characterization of antibiotic resistant novel bacterial strains and their environmental applications.</title>
        <authorList>
            <person name="Manzoor S."/>
            <person name="Abbas S."/>
            <person name="Arshad M."/>
            <person name="Ahmed I."/>
        </authorList>
    </citation>
    <scope>NUCLEOTIDE SEQUENCE [LARGE SCALE GENOMIC DNA]</scope>
    <source>
        <strain evidence="7 8">NCCP-602</strain>
    </source>
</reference>
<dbReference type="Gene3D" id="3.40.50.1980">
    <property type="entry name" value="Nitrogenase molybdenum iron protein domain"/>
    <property type="match status" value="2"/>
</dbReference>
<evidence type="ECO:0000313" key="8">
    <source>
        <dbReference type="Proteomes" id="UP001498238"/>
    </source>
</evidence>
<sequence>MTMTPRMIAALALVPALLTGCGTAAAESTTGSVRTVETSLGKVSVPTDIDSVVVLEGRRDLDIVLSLGLPLTGYPYEEKGSLDLTSPTADALETAQQKGAKELFLADEINLEAIIGADPDLIVSRAEDVEPIRAELEAIAPVIAIGDQSTSTWQDDLELVAAATGTEDRAQTLIEEYSTRVSALKDQYGPVLRENTFVPLSYNGESLEVRPNRLLSLNLRDLGATPSKAFQDAIDGREVAFSPEQTVEGFADASAVVALINDKQVWDDFQDNSLVKQLPAFQDGNVTRGDKQTHEGAALTAQHNLTIIEQLLKTL</sequence>
<feature type="chain" id="PRO_5045982816" description="Fe/B12 periplasmic-binding domain-containing protein" evidence="5">
    <location>
        <begin position="27"/>
        <end position="315"/>
    </location>
</feature>
<name>A0ABN0SK21_9MICO</name>
<proteinExistence type="inferred from homology"/>
<dbReference type="RefSeq" id="WP_339391735.1">
    <property type="nucleotide sequence ID" value="NZ_BAAAAF010000002.1"/>
</dbReference>
<evidence type="ECO:0000256" key="2">
    <source>
        <dbReference type="ARBA" id="ARBA00008814"/>
    </source>
</evidence>
<evidence type="ECO:0000259" key="6">
    <source>
        <dbReference type="PROSITE" id="PS50983"/>
    </source>
</evidence>